<keyword evidence="2" id="KW-1185">Reference proteome</keyword>
<organism evidence="1 2">
    <name type="scientific">Mycena albidolilacea</name>
    <dbReference type="NCBI Taxonomy" id="1033008"/>
    <lineage>
        <taxon>Eukaryota</taxon>
        <taxon>Fungi</taxon>
        <taxon>Dikarya</taxon>
        <taxon>Basidiomycota</taxon>
        <taxon>Agaricomycotina</taxon>
        <taxon>Agaricomycetes</taxon>
        <taxon>Agaricomycetidae</taxon>
        <taxon>Agaricales</taxon>
        <taxon>Marasmiineae</taxon>
        <taxon>Mycenaceae</taxon>
        <taxon>Mycena</taxon>
    </lineage>
</organism>
<dbReference type="SUPFAM" id="SSF52047">
    <property type="entry name" value="RNI-like"/>
    <property type="match status" value="1"/>
</dbReference>
<accession>A0AAD7EMS0</accession>
<evidence type="ECO:0008006" key="3">
    <source>
        <dbReference type="Google" id="ProtNLM"/>
    </source>
</evidence>
<comment type="caution">
    <text evidence="1">The sequence shown here is derived from an EMBL/GenBank/DDBJ whole genome shotgun (WGS) entry which is preliminary data.</text>
</comment>
<dbReference type="Gene3D" id="3.80.10.10">
    <property type="entry name" value="Ribonuclease Inhibitor"/>
    <property type="match status" value="1"/>
</dbReference>
<protein>
    <recommendedName>
        <fullName evidence="3">F-box domain-containing protein</fullName>
    </recommendedName>
</protein>
<evidence type="ECO:0000313" key="2">
    <source>
        <dbReference type="Proteomes" id="UP001218218"/>
    </source>
</evidence>
<dbReference type="EMBL" id="JARIHO010000026">
    <property type="protein sequence ID" value="KAJ7340810.1"/>
    <property type="molecule type" value="Genomic_DNA"/>
</dbReference>
<reference evidence="1" key="1">
    <citation type="submission" date="2023-03" db="EMBL/GenBank/DDBJ databases">
        <title>Massive genome expansion in bonnet fungi (Mycena s.s.) driven by repeated elements and novel gene families across ecological guilds.</title>
        <authorList>
            <consortium name="Lawrence Berkeley National Laboratory"/>
            <person name="Harder C.B."/>
            <person name="Miyauchi S."/>
            <person name="Viragh M."/>
            <person name="Kuo A."/>
            <person name="Thoen E."/>
            <person name="Andreopoulos B."/>
            <person name="Lu D."/>
            <person name="Skrede I."/>
            <person name="Drula E."/>
            <person name="Henrissat B."/>
            <person name="Morin E."/>
            <person name="Kohler A."/>
            <person name="Barry K."/>
            <person name="LaButti K."/>
            <person name="Morin E."/>
            <person name="Salamov A."/>
            <person name="Lipzen A."/>
            <person name="Mereny Z."/>
            <person name="Hegedus B."/>
            <person name="Baldrian P."/>
            <person name="Stursova M."/>
            <person name="Weitz H."/>
            <person name="Taylor A."/>
            <person name="Grigoriev I.V."/>
            <person name="Nagy L.G."/>
            <person name="Martin F."/>
            <person name="Kauserud H."/>
        </authorList>
    </citation>
    <scope>NUCLEOTIDE SEQUENCE</scope>
    <source>
        <strain evidence="1">CBHHK002</strain>
    </source>
</reference>
<evidence type="ECO:0000313" key="1">
    <source>
        <dbReference type="EMBL" id="KAJ7340810.1"/>
    </source>
</evidence>
<name>A0AAD7EMS0_9AGAR</name>
<sequence>MPNSTGHTALPTIHDLPVELLDRIIDCVAFQRVKRVRSNLAACALVCRRWTHRSRFNFFKDCRLLLHCHNAPEFAKLLRSPCCTILPHVRQLTIMNLGSSSWAPKHAFDDIVDDLRLLVALESLKLSGSSWATHGVAPRRGFMAAFANVVELQISCPNLGDFGHALMILCAFPSLQRLFIYKFSLSDKAKPLSPPYPPYTAPAWIQPNESLIHPPPFSFLRINAPAMIPILHWLNWADSHRHLTRLELLLSEADDGVISAENIPPLQRYLSLCGSLEHLKLVSPSKPPLLNARDLQAVFDLRAFKRLRSLHIEFQHGAALSSVRAVEQCAVPIVQTIASPVFERANFVFEDGALFSEVPWASLDPVFAGFPALEGVCFAGRAIQDLESSIRLWFPKITARGLLDLKPCHVSKD</sequence>
<dbReference type="AlphaFoldDB" id="A0AAD7EMS0"/>
<gene>
    <name evidence="1" type="ORF">DFH08DRAFT_875297</name>
</gene>
<proteinExistence type="predicted"/>
<dbReference type="Proteomes" id="UP001218218">
    <property type="component" value="Unassembled WGS sequence"/>
</dbReference>
<dbReference type="InterPro" id="IPR032675">
    <property type="entry name" value="LRR_dom_sf"/>
</dbReference>